<evidence type="ECO:0000313" key="3">
    <source>
        <dbReference type="Proteomes" id="UP000287651"/>
    </source>
</evidence>
<evidence type="ECO:0000256" key="1">
    <source>
        <dbReference type="SAM" id="Phobius"/>
    </source>
</evidence>
<proteinExistence type="predicted"/>
<reference evidence="2 3" key="1">
    <citation type="journal article" date="2014" name="Agronomy (Basel)">
        <title>A Draft Genome Sequence for Ensete ventricosum, the Drought-Tolerant Tree Against Hunger.</title>
        <authorList>
            <person name="Harrison J."/>
            <person name="Moore K.A."/>
            <person name="Paszkiewicz K."/>
            <person name="Jones T."/>
            <person name="Grant M."/>
            <person name="Ambacheew D."/>
            <person name="Muzemil S."/>
            <person name="Studholme D.J."/>
        </authorList>
    </citation>
    <scope>NUCLEOTIDE SEQUENCE [LARGE SCALE GENOMIC DNA]</scope>
</reference>
<dbReference type="EMBL" id="AMZH03005646">
    <property type="protein sequence ID" value="RRT65891.1"/>
    <property type="molecule type" value="Genomic_DNA"/>
</dbReference>
<evidence type="ECO:0000313" key="2">
    <source>
        <dbReference type="EMBL" id="RRT65891.1"/>
    </source>
</evidence>
<organism evidence="2 3">
    <name type="scientific">Ensete ventricosum</name>
    <name type="common">Abyssinian banana</name>
    <name type="synonym">Musa ensete</name>
    <dbReference type="NCBI Taxonomy" id="4639"/>
    <lineage>
        <taxon>Eukaryota</taxon>
        <taxon>Viridiplantae</taxon>
        <taxon>Streptophyta</taxon>
        <taxon>Embryophyta</taxon>
        <taxon>Tracheophyta</taxon>
        <taxon>Spermatophyta</taxon>
        <taxon>Magnoliopsida</taxon>
        <taxon>Liliopsida</taxon>
        <taxon>Zingiberales</taxon>
        <taxon>Musaceae</taxon>
        <taxon>Ensete</taxon>
    </lineage>
</organism>
<keyword evidence="1" id="KW-0472">Membrane</keyword>
<protein>
    <submittedName>
        <fullName evidence="2">Uncharacterized protein</fullName>
    </submittedName>
</protein>
<keyword evidence="1" id="KW-1133">Transmembrane helix</keyword>
<keyword evidence="1" id="KW-0812">Transmembrane</keyword>
<dbReference type="Proteomes" id="UP000287651">
    <property type="component" value="Unassembled WGS sequence"/>
</dbReference>
<comment type="caution">
    <text evidence="2">The sequence shown here is derived from an EMBL/GenBank/DDBJ whole genome shotgun (WGS) entry which is preliminary data.</text>
</comment>
<dbReference type="AlphaFoldDB" id="A0A426ZPP8"/>
<accession>A0A426ZPP8</accession>
<sequence>MDGRDSVQFGRAQYVNQTGHSAQVGSALLTWPPRRDGTQRFSGRDGSPRRLTAAERIVAALLLFSRLAVVLLLKIGTVICTLRELS</sequence>
<gene>
    <name evidence="2" type="ORF">B296_00020984</name>
</gene>
<name>A0A426ZPP8_ENSVE</name>
<feature type="transmembrane region" description="Helical" evidence="1">
    <location>
        <begin position="57"/>
        <end position="82"/>
    </location>
</feature>